<dbReference type="PANTHER" id="PTHR13526:SF8">
    <property type="entry name" value="TRANSCRIPTION FACTOR SPT20 HOMOLOG"/>
    <property type="match status" value="1"/>
</dbReference>
<dbReference type="RefSeq" id="XP_016607925.1">
    <property type="nucleotide sequence ID" value="XM_016753481.1"/>
</dbReference>
<name>A0A0L0HEJ7_SPIPD</name>
<dbReference type="GO" id="GO:0006357">
    <property type="term" value="P:regulation of transcription by RNA polymerase II"/>
    <property type="evidence" value="ECO:0007669"/>
    <property type="project" value="TreeGrafter"/>
</dbReference>
<dbReference type="PANTHER" id="PTHR13526">
    <property type="entry name" value="TRANSCRIPTION FACTOR SPT20 HOMOLOG"/>
    <property type="match status" value="1"/>
</dbReference>
<dbReference type="Proteomes" id="UP000053201">
    <property type="component" value="Unassembled WGS sequence"/>
</dbReference>
<dbReference type="InterPro" id="IPR046468">
    <property type="entry name" value="Spt20-like_SEP"/>
</dbReference>
<evidence type="ECO:0000313" key="3">
    <source>
        <dbReference type="Proteomes" id="UP000053201"/>
    </source>
</evidence>
<organism evidence="2 3">
    <name type="scientific">Spizellomyces punctatus (strain DAOM BR117)</name>
    <dbReference type="NCBI Taxonomy" id="645134"/>
    <lineage>
        <taxon>Eukaryota</taxon>
        <taxon>Fungi</taxon>
        <taxon>Fungi incertae sedis</taxon>
        <taxon>Chytridiomycota</taxon>
        <taxon>Chytridiomycota incertae sedis</taxon>
        <taxon>Chytridiomycetes</taxon>
        <taxon>Spizellomycetales</taxon>
        <taxon>Spizellomycetaceae</taxon>
        <taxon>Spizellomyces</taxon>
    </lineage>
</organism>
<protein>
    <recommendedName>
        <fullName evidence="1">Spt20-like SEP domain-containing protein</fullName>
    </recommendedName>
</protein>
<gene>
    <name evidence="2" type="ORF">SPPG_05258</name>
</gene>
<proteinExistence type="predicted"/>
<sequence>MVQAMGAGRSADVTPPPALILHLYPTHFALGDYDTTYQYNGPLKDFLEAVNRQELPANASDLFKESDFHDGRIYVQVRDYRVNYHANVQLSERSLSKDMLTSPSDTGKSFSGTATPDIRTLVLRPTPASLWADIQSLSATAIPSGPPLAEDTALEAEAKILVATQEPLCLDPDPTVARTANIKAYNDAKYRVPRKRPRNWAAKEEDDEQKRESDRLMLIMDERRKGEFHPKFAKFSFVEDWRKKKAAFDAEALLTIQEKRNIKVPTKKTQDTRFHLNSDAGTIVRTLNFQQTYERIGVTMYTTLNIHSMGGGQYSCTLRWGQTPGTGIGKGNLRGNTLRFPLGNLAAAWWYIQQFKIHYTLSNKLIEDIDSSMQRAAVQPIGVSQAQGVTATIAPQLMNGTTAIHPIQLQQLQHQQQAASQLLHHPHAAALGRGVIRGNVRGKFRGMRGRGAPSK</sequence>
<dbReference type="InterPro" id="IPR021950">
    <property type="entry name" value="Spt20"/>
</dbReference>
<dbReference type="OrthoDB" id="1932706at2759"/>
<dbReference type="EMBL" id="KQ257457">
    <property type="protein sequence ID" value="KNC99885.1"/>
    <property type="molecule type" value="Genomic_DNA"/>
</dbReference>
<accession>A0A0L0HEJ7</accession>
<dbReference type="GO" id="GO:0000124">
    <property type="term" value="C:SAGA complex"/>
    <property type="evidence" value="ECO:0007669"/>
    <property type="project" value="InterPro"/>
</dbReference>
<dbReference type="STRING" id="645134.A0A0L0HEJ7"/>
<dbReference type="eggNOG" id="ENOG502QS30">
    <property type="taxonomic scope" value="Eukaryota"/>
</dbReference>
<dbReference type="GO" id="GO:0003712">
    <property type="term" value="F:transcription coregulator activity"/>
    <property type="evidence" value="ECO:0007669"/>
    <property type="project" value="InterPro"/>
</dbReference>
<dbReference type="GeneID" id="27688648"/>
<evidence type="ECO:0000313" key="2">
    <source>
        <dbReference type="EMBL" id="KNC99885.1"/>
    </source>
</evidence>
<dbReference type="InParanoid" id="A0A0L0HEJ7"/>
<evidence type="ECO:0000259" key="1">
    <source>
        <dbReference type="Pfam" id="PF12090"/>
    </source>
</evidence>
<dbReference type="Pfam" id="PF12090">
    <property type="entry name" value="Spt20_SEP"/>
    <property type="match status" value="1"/>
</dbReference>
<dbReference type="OMA" id="ASCRYYE"/>
<keyword evidence="3" id="KW-1185">Reference proteome</keyword>
<dbReference type="AlphaFoldDB" id="A0A0L0HEJ7"/>
<reference evidence="2 3" key="1">
    <citation type="submission" date="2009-08" db="EMBL/GenBank/DDBJ databases">
        <title>The Genome Sequence of Spizellomyces punctatus strain DAOM BR117.</title>
        <authorList>
            <consortium name="The Broad Institute Genome Sequencing Platform"/>
            <person name="Russ C."/>
            <person name="Cuomo C."/>
            <person name="Shea T."/>
            <person name="Young S.K."/>
            <person name="Zeng Q."/>
            <person name="Koehrsen M."/>
            <person name="Haas B."/>
            <person name="Borodovsky M."/>
            <person name="Guigo R."/>
            <person name="Alvarado L."/>
            <person name="Berlin A."/>
            <person name="Bochicchio J."/>
            <person name="Borenstein D."/>
            <person name="Chapman S."/>
            <person name="Chen Z."/>
            <person name="Engels R."/>
            <person name="Freedman E."/>
            <person name="Gellesch M."/>
            <person name="Goldberg J."/>
            <person name="Griggs A."/>
            <person name="Gujja S."/>
            <person name="Heiman D."/>
            <person name="Hepburn T."/>
            <person name="Howarth C."/>
            <person name="Jen D."/>
            <person name="Larson L."/>
            <person name="Lewis B."/>
            <person name="Mehta T."/>
            <person name="Park D."/>
            <person name="Pearson M."/>
            <person name="Roberts A."/>
            <person name="Saif S."/>
            <person name="Shenoy N."/>
            <person name="Sisk P."/>
            <person name="Stolte C."/>
            <person name="Sykes S."/>
            <person name="Thomson T."/>
            <person name="Walk T."/>
            <person name="White J."/>
            <person name="Yandava C."/>
            <person name="Burger G."/>
            <person name="Gray M.W."/>
            <person name="Holland P.W.H."/>
            <person name="King N."/>
            <person name="Lang F.B.F."/>
            <person name="Roger A.J."/>
            <person name="Ruiz-Trillo I."/>
            <person name="Lander E."/>
            <person name="Nusbaum C."/>
        </authorList>
    </citation>
    <scope>NUCLEOTIDE SEQUENCE [LARGE SCALE GENOMIC DNA]</scope>
    <source>
        <strain evidence="2 3">DAOM BR117</strain>
    </source>
</reference>
<feature type="domain" description="Spt20-like SEP" evidence="1">
    <location>
        <begin position="16"/>
        <end position="182"/>
    </location>
</feature>
<dbReference type="VEuPathDB" id="FungiDB:SPPG_05258"/>